<evidence type="ECO:0000256" key="5">
    <source>
        <dbReference type="ARBA" id="ARBA00023263"/>
    </source>
</evidence>
<evidence type="ECO:0000256" key="1">
    <source>
        <dbReference type="ARBA" id="ARBA00004241"/>
    </source>
</evidence>
<dbReference type="GO" id="GO:0005576">
    <property type="term" value="C:extracellular region"/>
    <property type="evidence" value="ECO:0007669"/>
    <property type="project" value="UniProtKB-SubCell"/>
</dbReference>
<accession>A0A7J9PIC8</accession>
<evidence type="ECO:0000256" key="6">
    <source>
        <dbReference type="SAM" id="Phobius"/>
    </source>
</evidence>
<dbReference type="RefSeq" id="WP_011977608.1">
    <property type="nucleotide sequence ID" value="NZ_JACDUL010000003.1"/>
</dbReference>
<keyword evidence="5" id="KW-0281">Fimbrium</keyword>
<protein>
    <submittedName>
        <fullName evidence="7">Uncharacterized protein (UPF0333 family)</fullName>
    </submittedName>
</protein>
<reference evidence="7 8" key="1">
    <citation type="submission" date="2020-07" db="EMBL/GenBank/DDBJ databases">
        <title>Genomic Encyclopedia of Type Strains, Phase IV (KMG-V): Genome sequencing to study the core and pangenomes of soil and plant-associated prokaryotes.</title>
        <authorList>
            <person name="Whitman W."/>
        </authorList>
    </citation>
    <scope>NUCLEOTIDE SEQUENCE [LARGE SCALE GENOMIC DNA]</scope>
    <source>
        <strain evidence="7 8">C8</strain>
    </source>
</reference>
<dbReference type="GO" id="GO:0009986">
    <property type="term" value="C:cell surface"/>
    <property type="evidence" value="ECO:0007669"/>
    <property type="project" value="UniProtKB-SubCell"/>
</dbReference>
<evidence type="ECO:0000313" key="8">
    <source>
        <dbReference type="Proteomes" id="UP000533207"/>
    </source>
</evidence>
<dbReference type="Proteomes" id="UP000533207">
    <property type="component" value="Unassembled WGS sequence"/>
</dbReference>
<comment type="caution">
    <text evidence="7">The sequence shown here is derived from an EMBL/GenBank/DDBJ whole genome shotgun (WGS) entry which is preliminary data.</text>
</comment>
<feature type="transmembrane region" description="Helical" evidence="6">
    <location>
        <begin position="12"/>
        <end position="33"/>
    </location>
</feature>
<comment type="subcellular location">
    <subcellularLocation>
        <location evidence="1">Cell surface</location>
    </subcellularLocation>
    <subcellularLocation>
        <location evidence="2">Fimbrium</location>
    </subcellularLocation>
    <subcellularLocation>
        <location evidence="3">Secreted</location>
    </subcellularLocation>
</comment>
<dbReference type="EMBL" id="JACDUL010000003">
    <property type="protein sequence ID" value="MBA2862430.1"/>
    <property type="molecule type" value="Genomic_DNA"/>
</dbReference>
<dbReference type="Pfam" id="PF04021">
    <property type="entry name" value="Class_IIIsignal"/>
    <property type="match status" value="1"/>
</dbReference>
<proteinExistence type="predicted"/>
<dbReference type="InterPro" id="IPR007166">
    <property type="entry name" value="Class3_signal_pept_motif"/>
</dbReference>
<evidence type="ECO:0000256" key="2">
    <source>
        <dbReference type="ARBA" id="ARBA00004561"/>
    </source>
</evidence>
<keyword evidence="6" id="KW-0812">Transmembrane</keyword>
<organism evidence="7 8">
    <name type="scientific">Methanococcus maripaludis</name>
    <name type="common">Methanococcus deltae</name>
    <dbReference type="NCBI Taxonomy" id="39152"/>
    <lineage>
        <taxon>Archaea</taxon>
        <taxon>Methanobacteriati</taxon>
        <taxon>Methanobacteriota</taxon>
        <taxon>Methanomada group</taxon>
        <taxon>Methanococci</taxon>
        <taxon>Methanococcales</taxon>
        <taxon>Methanococcaceae</taxon>
        <taxon>Methanococcus</taxon>
    </lineage>
</organism>
<gene>
    <name evidence="7" type="ORF">HNP90_001311</name>
</gene>
<keyword evidence="6" id="KW-1133">Transmembrane helix</keyword>
<name>A0A7J9PIC8_METMI</name>
<sequence>MLKSSKRGQISFEFSIIVLSILLISTITITYFLTSSFDEGTRTLDKIDLGAKTAVSLVNSGYNGTELDGTIIYAGMTWDKAGNTYANITVYITNTTPVPSSTGAFIKNYVVDSQNIDTTKYDFNISWAGLN</sequence>
<evidence type="ECO:0000313" key="7">
    <source>
        <dbReference type="EMBL" id="MBA2862430.1"/>
    </source>
</evidence>
<evidence type="ECO:0000256" key="4">
    <source>
        <dbReference type="ARBA" id="ARBA00022525"/>
    </source>
</evidence>
<dbReference type="AlphaFoldDB" id="A0A7J9PIC8"/>
<evidence type="ECO:0000256" key="3">
    <source>
        <dbReference type="ARBA" id="ARBA00004613"/>
    </source>
</evidence>
<keyword evidence="4" id="KW-0964">Secreted</keyword>
<keyword evidence="6" id="KW-0472">Membrane</keyword>